<dbReference type="EMBL" id="JMKJ01000079">
    <property type="protein sequence ID" value="KGG52438.1"/>
    <property type="molecule type" value="Genomic_DNA"/>
</dbReference>
<dbReference type="SUPFAM" id="SSF143113">
    <property type="entry name" value="NAP-like"/>
    <property type="match status" value="1"/>
</dbReference>
<dbReference type="Proteomes" id="UP000029725">
    <property type="component" value="Unassembled WGS sequence"/>
</dbReference>
<dbReference type="InterPro" id="IPR037231">
    <property type="entry name" value="NAP-like_sf"/>
</dbReference>
<gene>
    <name evidence="5" type="ORF">DI09_171p40</name>
    <name evidence="4" type="ORF">DI09_64p120</name>
</gene>
<organism evidence="5 6">
    <name type="scientific">Mitosporidium daphniae</name>
    <dbReference type="NCBI Taxonomy" id="1485682"/>
    <lineage>
        <taxon>Eukaryota</taxon>
        <taxon>Fungi</taxon>
        <taxon>Fungi incertae sedis</taxon>
        <taxon>Microsporidia</taxon>
        <taxon>Mitosporidium</taxon>
    </lineage>
</organism>
<dbReference type="RefSeq" id="XP_013237003.1">
    <property type="nucleotide sequence ID" value="XM_013381549.1"/>
</dbReference>
<protein>
    <recommendedName>
        <fullName evidence="7">Nucleosome assembly protein</fullName>
    </recommendedName>
</protein>
<dbReference type="Pfam" id="PF00956">
    <property type="entry name" value="NAP"/>
    <property type="match status" value="1"/>
</dbReference>
<comment type="similarity">
    <text evidence="1 2">Belongs to the nucleosome assembly protein (NAP) family.</text>
</comment>
<evidence type="ECO:0000256" key="2">
    <source>
        <dbReference type="RuleBase" id="RU003876"/>
    </source>
</evidence>
<sequence length="272" mass="30890">MESGNQINGTLQLVFIRVGFEMGGGERFFNISPLMSSLATVHPHPEQSPQAAFNKLLEIEGSLDSIDTQRSIEIANIFANYDEKKLPFLQKRDAIIKAEIPAFWSIAFRNHPVLGTLLEEEDIAVFSYLSSITVEKISSSGEGKRIIFTFNANPYFSNATLVKEINEEEGTKNYPIDWLPGMNLIEPTQGNQKRRHTATASFFAWFSDEDREVADIIATELYPNAIKYYSGEYSQEEIDDDDEDLEEDEDDEDEDEGENEEDEEEEDSEGEE</sequence>
<proteinExistence type="inferred from homology"/>
<dbReference type="GO" id="GO:0006334">
    <property type="term" value="P:nucleosome assembly"/>
    <property type="evidence" value="ECO:0007669"/>
    <property type="project" value="InterPro"/>
</dbReference>
<evidence type="ECO:0000256" key="3">
    <source>
        <dbReference type="SAM" id="MobiDB-lite"/>
    </source>
</evidence>
<dbReference type="VEuPathDB" id="MicrosporidiaDB:DI09_64p120"/>
<feature type="region of interest" description="Disordered" evidence="3">
    <location>
        <begin position="232"/>
        <end position="272"/>
    </location>
</feature>
<evidence type="ECO:0000313" key="5">
    <source>
        <dbReference type="EMBL" id="KGG52438.1"/>
    </source>
</evidence>
<dbReference type="RefSeq" id="XP_013238874.1">
    <property type="nucleotide sequence ID" value="XM_013383420.1"/>
</dbReference>
<evidence type="ECO:0008006" key="7">
    <source>
        <dbReference type="Google" id="ProtNLM"/>
    </source>
</evidence>
<reference evidence="5 6" key="1">
    <citation type="submission" date="2014-04" db="EMBL/GenBank/DDBJ databases">
        <title>A new species of microsporidia sheds light on the evolution of extreme parasitism.</title>
        <authorList>
            <person name="Haag K.L."/>
            <person name="James T.Y."/>
            <person name="Larsson R."/>
            <person name="Schaer T.M."/>
            <person name="Refardt D."/>
            <person name="Pombert J.-F."/>
            <person name="Ebert D."/>
        </authorList>
    </citation>
    <scope>NUCLEOTIDE SEQUENCE [LARGE SCALE GENOMIC DNA]</scope>
    <source>
        <strain evidence="5 6">UGP3</strain>
        <tissue evidence="5">Spores</tissue>
    </source>
</reference>
<dbReference type="AlphaFoldDB" id="A0A098VTM9"/>
<dbReference type="OrthoDB" id="19419at2759"/>
<dbReference type="Gene3D" id="1.20.5.1500">
    <property type="match status" value="1"/>
</dbReference>
<accession>A0A098VTM9</accession>
<dbReference type="GO" id="GO:0005634">
    <property type="term" value="C:nucleus"/>
    <property type="evidence" value="ECO:0007669"/>
    <property type="project" value="InterPro"/>
</dbReference>
<evidence type="ECO:0000313" key="6">
    <source>
        <dbReference type="Proteomes" id="UP000029725"/>
    </source>
</evidence>
<dbReference type="GeneID" id="25258676"/>
<dbReference type="VEuPathDB" id="MicrosporidiaDB:DI09_171p40"/>
<comment type="caution">
    <text evidence="5">The sequence shown here is derived from an EMBL/GenBank/DDBJ whole genome shotgun (WGS) entry which is preliminary data.</text>
</comment>
<keyword evidence="6" id="KW-1185">Reference proteome</keyword>
<evidence type="ECO:0000256" key="1">
    <source>
        <dbReference type="ARBA" id="ARBA00009947"/>
    </source>
</evidence>
<evidence type="ECO:0000313" key="4">
    <source>
        <dbReference type="EMBL" id="KGG50576.1"/>
    </source>
</evidence>
<dbReference type="EMBL" id="JMKJ01000573">
    <property type="protein sequence ID" value="KGG50576.1"/>
    <property type="molecule type" value="Genomic_DNA"/>
</dbReference>
<dbReference type="GeneID" id="25260541"/>
<feature type="compositionally biased region" description="Acidic residues" evidence="3">
    <location>
        <begin position="234"/>
        <end position="272"/>
    </location>
</feature>
<dbReference type="PANTHER" id="PTHR11875">
    <property type="entry name" value="TESTIS-SPECIFIC Y-ENCODED PROTEIN"/>
    <property type="match status" value="1"/>
</dbReference>
<name>A0A098VTM9_9MICR</name>
<dbReference type="HOGENOM" id="CLU_051687_0_0_1"/>
<dbReference type="InterPro" id="IPR002164">
    <property type="entry name" value="NAP_family"/>
</dbReference>
<dbReference type="Gene3D" id="3.30.1120.90">
    <property type="entry name" value="Nucleosome assembly protein"/>
    <property type="match status" value="1"/>
</dbReference>